<protein>
    <recommendedName>
        <fullName evidence="2">DUF4365 domain-containing protein</fullName>
    </recommendedName>
</protein>
<evidence type="ECO:0000259" key="2">
    <source>
        <dbReference type="Pfam" id="PF14280"/>
    </source>
</evidence>
<dbReference type="Pfam" id="PF14280">
    <property type="entry name" value="DUF4365"/>
    <property type="match status" value="1"/>
</dbReference>
<name>A0ABP8XF72_9ACTN</name>
<dbReference type="Proteomes" id="UP001499974">
    <property type="component" value="Unassembled WGS sequence"/>
</dbReference>
<sequence>MADRPRGHELETESERALLNVLPTAWVIRDLTKGDYGIDCEVEVFENGATTGLTFKVQLKGTDSSKPTRSIPLAKFGYWHSLDVPVLIALWHSKSSSLRAVWSHAHDPGRLSPNQETTTVRFFPEHDLSRWWTDIPDQLRLLRSIRRGTITFPLPIRAVGAGPVVAARLHLALRQELRSRDLESVFLADAGDGPAITAELTASELRVSLPLNVRSLTIHGARGSVTRDSALASSAAVDVLAMAALLISPIGTGQHASKVLSSTAIDSNIFQVDTGEEALHQVVSTLRDSGESEALVRLVEFIATESHLAGTAAEAHIWMAATAGPLEAGLATRLADAMRQRSDDTRAGDPETSARYLFNAGQVLLHNHLWAEGVALLDALETFSDVYEGEPEFYRGRAQGHWWLNSLELALLDYQRAWDLGLRDAALVDALSDALMYAGRYEEALAIASTPSVDDAAARTILRRIVLRDLMAMTGVRQQDRLELDAAECDALTASDDAESIRGMLVERDALAPTLLIRLAELTSTSATGGAILLALWNEEVAMLWVLAIVQAVASAEQREVVEALARAGSHASSEFLDAFSEVAADASTDCQAHEWDAIEEWVYGAAASNPFRKGGLRPLGLHHANEGQSPDHPTERSDG</sequence>
<dbReference type="InterPro" id="IPR011990">
    <property type="entry name" value="TPR-like_helical_dom_sf"/>
</dbReference>
<proteinExistence type="predicted"/>
<dbReference type="RefSeq" id="WP_345521523.1">
    <property type="nucleotide sequence ID" value="NZ_BAABKM010000002.1"/>
</dbReference>
<dbReference type="Gene3D" id="1.25.40.10">
    <property type="entry name" value="Tetratricopeptide repeat domain"/>
    <property type="match status" value="1"/>
</dbReference>
<evidence type="ECO:0000313" key="3">
    <source>
        <dbReference type="EMBL" id="GAA4705560.1"/>
    </source>
</evidence>
<dbReference type="EMBL" id="BAABKM010000002">
    <property type="protein sequence ID" value="GAA4705560.1"/>
    <property type="molecule type" value="Genomic_DNA"/>
</dbReference>
<feature type="domain" description="DUF4365" evidence="2">
    <location>
        <begin position="11"/>
        <end position="128"/>
    </location>
</feature>
<accession>A0ABP8XF72</accession>
<evidence type="ECO:0000313" key="4">
    <source>
        <dbReference type="Proteomes" id="UP001499974"/>
    </source>
</evidence>
<organism evidence="3 4">
    <name type="scientific">Nocardioides conyzicola</name>
    <dbReference type="NCBI Taxonomy" id="1651781"/>
    <lineage>
        <taxon>Bacteria</taxon>
        <taxon>Bacillati</taxon>
        <taxon>Actinomycetota</taxon>
        <taxon>Actinomycetes</taxon>
        <taxon>Propionibacteriales</taxon>
        <taxon>Nocardioidaceae</taxon>
        <taxon>Nocardioides</taxon>
    </lineage>
</organism>
<dbReference type="InterPro" id="IPR025375">
    <property type="entry name" value="DUF4365"/>
</dbReference>
<gene>
    <name evidence="3" type="ORF">GCM10023349_24220</name>
</gene>
<comment type="caution">
    <text evidence="3">The sequence shown here is derived from an EMBL/GenBank/DDBJ whole genome shotgun (WGS) entry which is preliminary data.</text>
</comment>
<keyword evidence="4" id="KW-1185">Reference proteome</keyword>
<evidence type="ECO:0000256" key="1">
    <source>
        <dbReference type="SAM" id="MobiDB-lite"/>
    </source>
</evidence>
<dbReference type="SUPFAM" id="SSF48452">
    <property type="entry name" value="TPR-like"/>
    <property type="match status" value="1"/>
</dbReference>
<reference evidence="4" key="1">
    <citation type="journal article" date="2019" name="Int. J. Syst. Evol. Microbiol.">
        <title>The Global Catalogue of Microorganisms (GCM) 10K type strain sequencing project: providing services to taxonomists for standard genome sequencing and annotation.</title>
        <authorList>
            <consortium name="The Broad Institute Genomics Platform"/>
            <consortium name="The Broad Institute Genome Sequencing Center for Infectious Disease"/>
            <person name="Wu L."/>
            <person name="Ma J."/>
        </authorList>
    </citation>
    <scope>NUCLEOTIDE SEQUENCE [LARGE SCALE GENOMIC DNA]</scope>
    <source>
        <strain evidence="4">JCM 18531</strain>
    </source>
</reference>
<feature type="region of interest" description="Disordered" evidence="1">
    <location>
        <begin position="618"/>
        <end position="640"/>
    </location>
</feature>